<comment type="caution">
    <text evidence="1">The sequence shown here is derived from an EMBL/GenBank/DDBJ whole genome shotgun (WGS) entry which is preliminary data.</text>
</comment>
<organism evidence="1 2">
    <name type="scientific">Bifidobacterium catulorum</name>
    <dbReference type="NCBI Taxonomy" id="1630173"/>
    <lineage>
        <taxon>Bacteria</taxon>
        <taxon>Bacillati</taxon>
        <taxon>Actinomycetota</taxon>
        <taxon>Actinomycetes</taxon>
        <taxon>Bifidobacteriales</taxon>
        <taxon>Bifidobacteriaceae</taxon>
        <taxon>Bifidobacterium</taxon>
    </lineage>
</organism>
<dbReference type="EMBL" id="QFFN01000008">
    <property type="protein sequence ID" value="PWG60016.1"/>
    <property type="molecule type" value="Genomic_DNA"/>
</dbReference>
<dbReference type="Proteomes" id="UP000245753">
    <property type="component" value="Unassembled WGS sequence"/>
</dbReference>
<dbReference type="AlphaFoldDB" id="A0A2U2MT37"/>
<reference evidence="1 2" key="1">
    <citation type="journal article" date="2018" name="Int. J. Syst. Evol. Microbiol.">
        <title>Bifidobacterium catulorum sp. nov., a novel taxon from the faeces of the baby common marmoset (Callithrix jacchus).</title>
        <authorList>
            <person name="Modesto M."/>
            <person name="Michelini S."/>
            <person name="Oki K."/>
            <person name="Biavati B."/>
            <person name="Watanabe K."/>
            <person name="Mattarelli P."/>
        </authorList>
    </citation>
    <scope>NUCLEOTIDE SEQUENCE [LARGE SCALE GENOMIC DNA]</scope>
    <source>
        <strain evidence="1 2">MRM 8.19</strain>
    </source>
</reference>
<gene>
    <name evidence="1" type="ORF">DF200_04430</name>
</gene>
<protein>
    <submittedName>
        <fullName evidence="1">Uncharacterized protein</fullName>
    </submittedName>
</protein>
<evidence type="ECO:0000313" key="2">
    <source>
        <dbReference type="Proteomes" id="UP000245753"/>
    </source>
</evidence>
<accession>A0A2U2MT37</accession>
<sequence>MHHIYINAIIIFQMDDGTVIHWICNEVMVDPFVNNSPRIETGPELSEYLGTHGIQKTALMTVRGYPASLS</sequence>
<evidence type="ECO:0000313" key="1">
    <source>
        <dbReference type="EMBL" id="PWG60016.1"/>
    </source>
</evidence>
<name>A0A2U2MT37_9BIFI</name>
<proteinExistence type="predicted"/>
<keyword evidence="2" id="KW-1185">Reference proteome</keyword>